<dbReference type="EMBL" id="BK032817">
    <property type="protein sequence ID" value="DAF61821.1"/>
    <property type="molecule type" value="Genomic_DNA"/>
</dbReference>
<name>A0A8S5TER9_9CAUD</name>
<sequence length="112" mass="13000">MGCLLQFLQGIVTFLHDTKKFLLQSIKSICTDSDAWSDLDVFIKRVQHCLIALIDIVSQINNLHGIKKVQNTINLDKESKNLLREADNKEELFRSLRFCVPRLQRCDQVQEI</sequence>
<reference evidence="1" key="1">
    <citation type="journal article" date="2021" name="Proc. Natl. Acad. Sci. U.S.A.">
        <title>A Catalog of Tens of Thousands of Viruses from Human Metagenomes Reveals Hidden Associations with Chronic Diseases.</title>
        <authorList>
            <person name="Tisza M.J."/>
            <person name="Buck C.B."/>
        </authorList>
    </citation>
    <scope>NUCLEOTIDE SEQUENCE</scope>
    <source>
        <strain evidence="1">CtbgC51</strain>
    </source>
</reference>
<evidence type="ECO:0000313" key="1">
    <source>
        <dbReference type="EMBL" id="DAF61821.1"/>
    </source>
</evidence>
<accession>A0A8S5TER9</accession>
<proteinExistence type="predicted"/>
<protein>
    <submittedName>
        <fullName evidence="1">Uncharacterized protein</fullName>
    </submittedName>
</protein>
<organism evidence="1">
    <name type="scientific">Siphoviridae sp. ctbgC51</name>
    <dbReference type="NCBI Taxonomy" id="2827901"/>
    <lineage>
        <taxon>Viruses</taxon>
        <taxon>Duplodnaviria</taxon>
        <taxon>Heunggongvirae</taxon>
        <taxon>Uroviricota</taxon>
        <taxon>Caudoviricetes</taxon>
    </lineage>
</organism>